<evidence type="ECO:0000313" key="3">
    <source>
        <dbReference type="Proteomes" id="UP000184485"/>
    </source>
</evidence>
<dbReference type="Pfam" id="PF03747">
    <property type="entry name" value="ADP_ribosyl_GH"/>
    <property type="match status" value="1"/>
</dbReference>
<feature type="binding site" evidence="1">
    <location>
        <position position="194"/>
    </location>
    <ligand>
        <name>Mg(2+)</name>
        <dbReference type="ChEBI" id="CHEBI:18420"/>
        <label>1</label>
    </ligand>
</feature>
<evidence type="ECO:0000313" key="2">
    <source>
        <dbReference type="EMBL" id="SHE77610.1"/>
    </source>
</evidence>
<dbReference type="Proteomes" id="UP000184485">
    <property type="component" value="Unassembled WGS sequence"/>
</dbReference>
<dbReference type="InterPro" id="IPR036705">
    <property type="entry name" value="Ribosyl_crysJ1_sf"/>
</dbReference>
<reference evidence="2 3" key="1">
    <citation type="submission" date="2016-11" db="EMBL/GenBank/DDBJ databases">
        <authorList>
            <person name="Jaros S."/>
            <person name="Januszkiewicz K."/>
            <person name="Wedrychowicz H."/>
        </authorList>
    </citation>
    <scope>NUCLEOTIDE SEQUENCE [LARGE SCALE GENOMIC DNA]</scope>
    <source>
        <strain evidence="2 3">DSM 19436</strain>
    </source>
</reference>
<dbReference type="OrthoDB" id="9761704at2"/>
<accession>A0A1M4W8X6</accession>
<sequence length="460" mass="50263">MKAWEYARDLLRNAEPVLLAEEEQTWDASAAIREQDFWLKLFWQSNVPGSGAPESLAVAAVQSLENKGWRVPPHEDLLKSGLEACERGDFERLHAIHARLKAVLRAAAPDPDHRSQKTRRIARFDEFAAGAAFPDDVAVDVAADAFRDRIAGAWWGQIIGAAVGTALEGYTAEKLKAAFGRIDRYMRPPNTYNDDITFELAFLYAFEDNGYAVTSADVADRWVGLIPVAWSAEAVALDNLKRGLYPPLSAEDGNPFDEWIGAQMRGAICGMVAPGRAREAARLAWLDAEVSHTGNGILGEVFNAVLVARAFVTTDFRALTEETVALMPADTEYGAVVRFALDAAKTSPDWEAAWALCDAEYVEYNWIHAYPNAAAQVVALWFGNGDFDRTLEIIGGCGHDVDCNAAQILSAVGAAKGMAAIHTRWTSPIGDDLVTYMRRPAKTTTSALIDMTVAAIRKAR</sequence>
<keyword evidence="3" id="KW-1185">Reference proteome</keyword>
<feature type="binding site" evidence="1">
    <location>
        <position position="400"/>
    </location>
    <ligand>
        <name>Mg(2+)</name>
        <dbReference type="ChEBI" id="CHEBI:18420"/>
        <label>1</label>
    </ligand>
</feature>
<dbReference type="RefSeq" id="WP_073051557.1">
    <property type="nucleotide sequence ID" value="NZ_FQUP01000001.1"/>
</dbReference>
<feature type="binding site" evidence="1">
    <location>
        <position position="195"/>
    </location>
    <ligand>
        <name>Mg(2+)</name>
        <dbReference type="ChEBI" id="CHEBI:18420"/>
        <label>1</label>
    </ligand>
</feature>
<dbReference type="SUPFAM" id="SSF101478">
    <property type="entry name" value="ADP-ribosylglycohydrolase"/>
    <property type="match status" value="1"/>
</dbReference>
<comment type="cofactor">
    <cofactor evidence="1">
        <name>Mg(2+)</name>
        <dbReference type="ChEBI" id="CHEBI:18420"/>
    </cofactor>
    <text evidence="1">Binds 2 magnesium ions per subunit.</text>
</comment>
<dbReference type="InterPro" id="IPR005502">
    <property type="entry name" value="Ribosyl_crysJ1"/>
</dbReference>
<organism evidence="2 3">
    <name type="scientific">Kaistia soli DSM 19436</name>
    <dbReference type="NCBI Taxonomy" id="1122133"/>
    <lineage>
        <taxon>Bacteria</taxon>
        <taxon>Pseudomonadati</taxon>
        <taxon>Pseudomonadota</taxon>
        <taxon>Alphaproteobacteria</taxon>
        <taxon>Hyphomicrobiales</taxon>
        <taxon>Kaistiaceae</taxon>
        <taxon>Kaistia</taxon>
    </lineage>
</organism>
<dbReference type="EMBL" id="FQUP01000001">
    <property type="protein sequence ID" value="SHE77610.1"/>
    <property type="molecule type" value="Genomic_DNA"/>
</dbReference>
<dbReference type="AlphaFoldDB" id="A0A1M4W8X6"/>
<protein>
    <submittedName>
        <fullName evidence="2">ADP-ribosylglycohydrolase</fullName>
    </submittedName>
</protein>
<gene>
    <name evidence="2" type="ORF">SAMN02745157_0913</name>
</gene>
<dbReference type="GO" id="GO:0046872">
    <property type="term" value="F:metal ion binding"/>
    <property type="evidence" value="ECO:0007669"/>
    <property type="project" value="UniProtKB-KW"/>
</dbReference>
<dbReference type="STRING" id="1122133.SAMN02745157_0913"/>
<dbReference type="Gene3D" id="1.10.4080.10">
    <property type="entry name" value="ADP-ribosylation/Crystallin J1"/>
    <property type="match status" value="1"/>
</dbReference>
<proteinExistence type="predicted"/>
<feature type="binding site" evidence="1">
    <location>
        <position position="402"/>
    </location>
    <ligand>
        <name>Mg(2+)</name>
        <dbReference type="ChEBI" id="CHEBI:18420"/>
        <label>1</label>
    </ligand>
</feature>
<keyword evidence="1" id="KW-0460">Magnesium</keyword>
<evidence type="ECO:0000256" key="1">
    <source>
        <dbReference type="PIRSR" id="PIRSR605502-1"/>
    </source>
</evidence>
<keyword evidence="2" id="KW-0378">Hydrolase</keyword>
<name>A0A1M4W8X6_9HYPH</name>
<keyword evidence="1" id="KW-0479">Metal-binding</keyword>
<dbReference type="GO" id="GO:0016787">
    <property type="term" value="F:hydrolase activity"/>
    <property type="evidence" value="ECO:0007669"/>
    <property type="project" value="UniProtKB-KW"/>
</dbReference>